<protein>
    <submittedName>
        <fullName evidence="1">Uncharacterized protein</fullName>
    </submittedName>
</protein>
<dbReference type="Proteomes" id="UP000008207">
    <property type="component" value="Chromosome"/>
</dbReference>
<gene>
    <name evidence="1" type="ordered locus">Mnod_4943</name>
</gene>
<organism evidence="1 2">
    <name type="scientific">Methylobacterium nodulans (strain LMG 21967 / CNCM I-2342 / ORS 2060)</name>
    <dbReference type="NCBI Taxonomy" id="460265"/>
    <lineage>
        <taxon>Bacteria</taxon>
        <taxon>Pseudomonadati</taxon>
        <taxon>Pseudomonadota</taxon>
        <taxon>Alphaproteobacteria</taxon>
        <taxon>Hyphomicrobiales</taxon>
        <taxon>Methylobacteriaceae</taxon>
        <taxon>Methylobacterium</taxon>
    </lineage>
</organism>
<proteinExistence type="predicted"/>
<keyword evidence="2" id="KW-1185">Reference proteome</keyword>
<name>B8IHA8_METNO</name>
<dbReference type="AlphaFoldDB" id="B8IHA8"/>
<dbReference type="HOGENOM" id="CLU_2753251_0_0_5"/>
<dbReference type="RefSeq" id="WP_015931429.1">
    <property type="nucleotide sequence ID" value="NC_011894.1"/>
</dbReference>
<accession>B8IHA8</accession>
<sequence length="70" mass="8129">MPNRWFTVRKRREGWGIYSQHTGEPIRVNGRMQTGLSRETAIQLADLLKALAFIEAELRNRPITDPNTLH</sequence>
<evidence type="ECO:0000313" key="2">
    <source>
        <dbReference type="Proteomes" id="UP000008207"/>
    </source>
</evidence>
<dbReference type="EMBL" id="CP001349">
    <property type="protein sequence ID" value="ACL59800.1"/>
    <property type="molecule type" value="Genomic_DNA"/>
</dbReference>
<evidence type="ECO:0000313" key="1">
    <source>
        <dbReference type="EMBL" id="ACL59800.1"/>
    </source>
</evidence>
<reference evidence="1 2" key="1">
    <citation type="submission" date="2009-01" db="EMBL/GenBank/DDBJ databases">
        <title>Complete sequence of chromosome of Methylobacterium nodulans ORS 2060.</title>
        <authorList>
            <consortium name="US DOE Joint Genome Institute"/>
            <person name="Lucas S."/>
            <person name="Copeland A."/>
            <person name="Lapidus A."/>
            <person name="Glavina del Rio T."/>
            <person name="Dalin E."/>
            <person name="Tice H."/>
            <person name="Bruce D."/>
            <person name="Goodwin L."/>
            <person name="Pitluck S."/>
            <person name="Sims D."/>
            <person name="Brettin T."/>
            <person name="Detter J.C."/>
            <person name="Han C."/>
            <person name="Larimer F."/>
            <person name="Land M."/>
            <person name="Hauser L."/>
            <person name="Kyrpides N."/>
            <person name="Ivanova N."/>
            <person name="Marx C.J."/>
            <person name="Richardson P."/>
        </authorList>
    </citation>
    <scope>NUCLEOTIDE SEQUENCE [LARGE SCALE GENOMIC DNA]</scope>
    <source>
        <strain evidence="2">LMG 21967 / CNCM I-2342 / ORS 2060</strain>
    </source>
</reference>
<dbReference type="OrthoDB" id="8382820at2"/>
<dbReference type="KEGG" id="mno:Mnod_4943"/>